<evidence type="ECO:0000313" key="2">
    <source>
        <dbReference type="EMBL" id="GLC32594.1"/>
    </source>
</evidence>
<dbReference type="SUPFAM" id="SSF110296">
    <property type="entry name" value="Oligoxyloglucan reducing end-specific cellobiohydrolase"/>
    <property type="match status" value="1"/>
</dbReference>
<name>A0ABQ5NBE3_9CLOT</name>
<evidence type="ECO:0000256" key="1">
    <source>
        <dbReference type="SAM" id="Phobius"/>
    </source>
</evidence>
<keyword evidence="1" id="KW-0812">Transmembrane</keyword>
<keyword evidence="3" id="KW-1185">Reference proteome</keyword>
<sequence length="524" mass="58830">MLIFYNEYKYIKFSTKKLWGVSGNMNNNEHITKKGLITSIAGYLIFILVYWVAFYELNNLCRFGRLHNNLTVFFGCMIFFLAWFIILLINRIKKRANEPQKSEDSNELYSHYKAISTIITIIAISLITIFYGVKIYHSAINYNGKLSWILGDLKNKKTVKLEQDNIYENGIEGIFTDINKKVAMPEKLYISNSFSINFDSNGKITSFDTYLYGKTSKNVLESFLISYDSKKSRNIIIYLNGHVNADYSDDKLLEPLLKTMKVIPLKKTVSNWPEKQFGIIYYGKRSFGYNSSGIVNIDSKGNTNSDVKAISEIIGYTVSVFVPGKENKYTPVRYNLIDGLDNLNLSEPPKENSDKKISKKTNNSTDEFYLSELIGYRLEVTGAAAGSRAYSLNLTSDGGVTWKTINEDPFSGNIGTAAGVVFLNDKLGFLCLSHSGGSNGQLYRTDDGGVSFKKVDFPSLNVTLANGKTYNPFDLPGMPFEKDGVFSVLIGQGADGDYNGGSKALYQSQDQGKTWNFIKEASQN</sequence>
<dbReference type="InterPro" id="IPR015943">
    <property type="entry name" value="WD40/YVTN_repeat-like_dom_sf"/>
</dbReference>
<evidence type="ECO:0000313" key="3">
    <source>
        <dbReference type="Proteomes" id="UP001208567"/>
    </source>
</evidence>
<feature type="transmembrane region" description="Helical" evidence="1">
    <location>
        <begin position="111"/>
        <end position="133"/>
    </location>
</feature>
<protein>
    <submittedName>
        <fullName evidence="2">Membrane protein</fullName>
    </submittedName>
</protein>
<reference evidence="2 3" key="1">
    <citation type="journal article" date="2024" name="Int. J. Syst. Evol. Microbiol.">
        <title>Clostridium omnivorum sp. nov., isolated from anoxic soil under the treatment of reductive soil disinfestation.</title>
        <authorList>
            <person name="Ueki A."/>
            <person name="Tonouchi A."/>
            <person name="Kaku N."/>
            <person name="Honma S."/>
            <person name="Ueki K."/>
        </authorList>
    </citation>
    <scope>NUCLEOTIDE SEQUENCE [LARGE SCALE GENOMIC DNA]</scope>
    <source>
        <strain evidence="2 3">E14</strain>
    </source>
</reference>
<comment type="caution">
    <text evidence="2">The sequence shown here is derived from an EMBL/GenBank/DDBJ whole genome shotgun (WGS) entry which is preliminary data.</text>
</comment>
<dbReference type="EMBL" id="BRXR01000001">
    <property type="protein sequence ID" value="GLC32594.1"/>
    <property type="molecule type" value="Genomic_DNA"/>
</dbReference>
<organism evidence="2 3">
    <name type="scientific">Clostridium omnivorum</name>
    <dbReference type="NCBI Taxonomy" id="1604902"/>
    <lineage>
        <taxon>Bacteria</taxon>
        <taxon>Bacillati</taxon>
        <taxon>Bacillota</taxon>
        <taxon>Clostridia</taxon>
        <taxon>Eubacteriales</taxon>
        <taxon>Clostridiaceae</taxon>
        <taxon>Clostridium</taxon>
    </lineage>
</organism>
<gene>
    <name evidence="2" type="ORF">bsdE14_40040</name>
</gene>
<dbReference type="Proteomes" id="UP001208567">
    <property type="component" value="Unassembled WGS sequence"/>
</dbReference>
<keyword evidence="1" id="KW-0472">Membrane</keyword>
<accession>A0ABQ5NBE3</accession>
<feature type="transmembrane region" description="Helical" evidence="1">
    <location>
        <begin position="35"/>
        <end position="52"/>
    </location>
</feature>
<feature type="transmembrane region" description="Helical" evidence="1">
    <location>
        <begin position="72"/>
        <end position="90"/>
    </location>
</feature>
<dbReference type="Gene3D" id="2.130.10.10">
    <property type="entry name" value="YVTN repeat-like/Quinoprotein amine dehydrogenase"/>
    <property type="match status" value="1"/>
</dbReference>
<keyword evidence="1" id="KW-1133">Transmembrane helix</keyword>
<proteinExistence type="predicted"/>